<gene>
    <name evidence="2" type="ORF">LZC94_34575</name>
</gene>
<evidence type="ECO:0000313" key="2">
    <source>
        <dbReference type="EMBL" id="WXB12963.1"/>
    </source>
</evidence>
<reference evidence="2 3" key="1">
    <citation type="submission" date="2021-12" db="EMBL/GenBank/DDBJ databases">
        <title>Discovery of the Pendulisporaceae a myxobacterial family with distinct sporulation behavior and unique specialized metabolism.</title>
        <authorList>
            <person name="Garcia R."/>
            <person name="Popoff A."/>
            <person name="Bader C.D."/>
            <person name="Loehr J."/>
            <person name="Walesch S."/>
            <person name="Walt C."/>
            <person name="Boldt J."/>
            <person name="Bunk B."/>
            <person name="Haeckl F.J.F.P.J."/>
            <person name="Gunesch A.P."/>
            <person name="Birkelbach J."/>
            <person name="Nuebel U."/>
            <person name="Pietschmann T."/>
            <person name="Bach T."/>
            <person name="Mueller R."/>
        </authorList>
    </citation>
    <scope>NUCLEOTIDE SEQUENCE [LARGE SCALE GENOMIC DNA]</scope>
    <source>
        <strain evidence="2 3">MSr11954</strain>
    </source>
</reference>
<sequence>MESNAPGPILGSASDDGVDDLSAELPFSLEKRTTERSTITLRVDYKRLNTFFADYTKNISKGGTFIRTAKPLDVGTKFVFVLSFPSREGQLRLKGEVMWTVTDDRATEDQPPGMGIRFLFNDDDEREKVAVFVEKLMAEALGEHISSRLLKRPLPAR</sequence>
<dbReference type="InterPro" id="IPR011752">
    <property type="entry name" value="PilV_Myxo-type"/>
</dbReference>
<dbReference type="RefSeq" id="WP_394822583.1">
    <property type="nucleotide sequence ID" value="NZ_CP089984.1"/>
</dbReference>
<dbReference type="Proteomes" id="UP001370348">
    <property type="component" value="Chromosome"/>
</dbReference>
<accession>A0ABZ2LPZ2</accession>
<dbReference type="NCBIfam" id="TIGR02266">
    <property type="entry name" value="gmx_TIGR02266"/>
    <property type="match status" value="1"/>
</dbReference>
<dbReference type="InterPro" id="IPR009875">
    <property type="entry name" value="PilZ_domain"/>
</dbReference>
<name>A0ABZ2LPZ2_9BACT</name>
<dbReference type="SUPFAM" id="SSF141371">
    <property type="entry name" value="PilZ domain-like"/>
    <property type="match status" value="1"/>
</dbReference>
<dbReference type="EMBL" id="CP089984">
    <property type="protein sequence ID" value="WXB12963.1"/>
    <property type="molecule type" value="Genomic_DNA"/>
</dbReference>
<protein>
    <submittedName>
        <fullName evidence="2">TIGR02266 family protein</fullName>
    </submittedName>
</protein>
<proteinExistence type="predicted"/>
<organism evidence="2 3">
    <name type="scientific">Pendulispora albinea</name>
    <dbReference type="NCBI Taxonomy" id="2741071"/>
    <lineage>
        <taxon>Bacteria</taxon>
        <taxon>Pseudomonadati</taxon>
        <taxon>Myxococcota</taxon>
        <taxon>Myxococcia</taxon>
        <taxon>Myxococcales</taxon>
        <taxon>Sorangiineae</taxon>
        <taxon>Pendulisporaceae</taxon>
        <taxon>Pendulispora</taxon>
    </lineage>
</organism>
<evidence type="ECO:0000313" key="3">
    <source>
        <dbReference type="Proteomes" id="UP001370348"/>
    </source>
</evidence>
<keyword evidence="3" id="KW-1185">Reference proteome</keyword>
<dbReference type="Pfam" id="PF07238">
    <property type="entry name" value="PilZ"/>
    <property type="match status" value="1"/>
</dbReference>
<feature type="domain" description="PilZ" evidence="1">
    <location>
        <begin position="30"/>
        <end position="133"/>
    </location>
</feature>
<evidence type="ECO:0000259" key="1">
    <source>
        <dbReference type="Pfam" id="PF07238"/>
    </source>
</evidence>
<dbReference type="Gene3D" id="2.40.10.220">
    <property type="entry name" value="predicted glycosyltransferase like domains"/>
    <property type="match status" value="1"/>
</dbReference>